<keyword evidence="2" id="KW-1185">Reference proteome</keyword>
<dbReference type="EMBL" id="NKUC01000019">
    <property type="protein sequence ID" value="PYD56615.1"/>
    <property type="molecule type" value="Genomic_DNA"/>
</dbReference>
<dbReference type="STRING" id="1220579.GCA_001571345_00956"/>
<proteinExistence type="predicted"/>
<dbReference type="RefSeq" id="WP_061272387.1">
    <property type="nucleotide sequence ID" value="NZ_CBCRXN010000022.1"/>
</dbReference>
<sequence length="88" mass="9391">MNVSDIIMPPEQDAARSPSEAGENPADRLELALNRIAFALDRRTDQAPVQPPAAPDIDLQALAANIDVLIARVRDVLDDGGETTSGEE</sequence>
<evidence type="ECO:0000313" key="1">
    <source>
        <dbReference type="EMBL" id="PYD56615.1"/>
    </source>
</evidence>
<dbReference type="AlphaFoldDB" id="A0A318PKT3"/>
<organism evidence="1 2">
    <name type="scientific">Komagataeibacter xylinus</name>
    <name type="common">Gluconacetobacter xylinus</name>
    <dbReference type="NCBI Taxonomy" id="28448"/>
    <lineage>
        <taxon>Bacteria</taxon>
        <taxon>Pseudomonadati</taxon>
        <taxon>Pseudomonadota</taxon>
        <taxon>Alphaproteobacteria</taxon>
        <taxon>Acetobacterales</taxon>
        <taxon>Acetobacteraceae</taxon>
        <taxon>Komagataeibacter</taxon>
    </lineage>
</organism>
<gene>
    <name evidence="1" type="ORF">CFR75_09885</name>
</gene>
<comment type="caution">
    <text evidence="1">The sequence shown here is derived from an EMBL/GenBank/DDBJ whole genome shotgun (WGS) entry which is preliminary data.</text>
</comment>
<evidence type="ECO:0000313" key="2">
    <source>
        <dbReference type="Proteomes" id="UP000248257"/>
    </source>
</evidence>
<dbReference type="OrthoDB" id="7222758at2"/>
<name>A0A318PKT3_KOMXY</name>
<reference evidence="1 2" key="1">
    <citation type="submission" date="2017-07" db="EMBL/GenBank/DDBJ databases">
        <title>A draft genome sequence of Komagataeibacter xylinus LMG 1515.</title>
        <authorList>
            <person name="Skraban J."/>
            <person name="Cleenwerck I."/>
            <person name="Vandamme P."/>
            <person name="Trcek J."/>
        </authorList>
    </citation>
    <scope>NUCLEOTIDE SEQUENCE [LARGE SCALE GENOMIC DNA]</scope>
    <source>
        <strain evidence="1 2">LMG 1515</strain>
    </source>
</reference>
<dbReference type="Proteomes" id="UP000248257">
    <property type="component" value="Unassembled WGS sequence"/>
</dbReference>
<protein>
    <submittedName>
        <fullName evidence="1">Uncharacterized protein</fullName>
    </submittedName>
</protein>
<accession>A0A318PKT3</accession>